<dbReference type="Gene3D" id="3.80.10.10">
    <property type="entry name" value="Ribonuclease Inhibitor"/>
    <property type="match status" value="1"/>
</dbReference>
<organism evidence="1 2">
    <name type="scientific">Marasmiellus scandens</name>
    <dbReference type="NCBI Taxonomy" id="2682957"/>
    <lineage>
        <taxon>Eukaryota</taxon>
        <taxon>Fungi</taxon>
        <taxon>Dikarya</taxon>
        <taxon>Basidiomycota</taxon>
        <taxon>Agaricomycotina</taxon>
        <taxon>Agaricomycetes</taxon>
        <taxon>Agaricomycetidae</taxon>
        <taxon>Agaricales</taxon>
        <taxon>Marasmiineae</taxon>
        <taxon>Omphalotaceae</taxon>
        <taxon>Marasmiellus</taxon>
    </lineage>
</organism>
<accession>A0ABR1J7E8</accession>
<reference evidence="1 2" key="1">
    <citation type="submission" date="2024-01" db="EMBL/GenBank/DDBJ databases">
        <title>A draft genome for the cacao thread blight pathogen Marasmiellus scandens.</title>
        <authorList>
            <person name="Baruah I.K."/>
            <person name="Leung J."/>
            <person name="Bukari Y."/>
            <person name="Amoako-Attah I."/>
            <person name="Meinhardt L.W."/>
            <person name="Bailey B.A."/>
            <person name="Cohen S.P."/>
        </authorList>
    </citation>
    <scope>NUCLEOTIDE SEQUENCE [LARGE SCALE GENOMIC DNA]</scope>
    <source>
        <strain evidence="1 2">GH-19</strain>
    </source>
</reference>
<proteinExistence type="predicted"/>
<dbReference type="SUPFAM" id="SSF52047">
    <property type="entry name" value="RNI-like"/>
    <property type="match status" value="1"/>
</dbReference>
<protein>
    <submittedName>
        <fullName evidence="1">Uncharacterized protein</fullName>
    </submittedName>
</protein>
<evidence type="ECO:0000313" key="2">
    <source>
        <dbReference type="Proteomes" id="UP001498398"/>
    </source>
</evidence>
<name>A0ABR1J7E8_9AGAR</name>
<dbReference type="InterPro" id="IPR032675">
    <property type="entry name" value="LRR_dom_sf"/>
</dbReference>
<dbReference type="Proteomes" id="UP001498398">
    <property type="component" value="Unassembled WGS sequence"/>
</dbReference>
<keyword evidence="2" id="KW-1185">Reference proteome</keyword>
<evidence type="ECO:0000313" key="1">
    <source>
        <dbReference type="EMBL" id="KAK7448460.1"/>
    </source>
</evidence>
<sequence>MVDDVSDIDNAKELSGIWETVRSQMPLLTHIVVQVPPLASHLDQITQLIKNLPQLKSLELPAFEETSKILPCVLGISQLKRMKFNFSFIPSSESNDDKIISIRDVGCYMDSPDLDIPPQLEDIDFHCASLGATMAFFQSRGFSQLTHLRTICTAAIEEPPLLGQFVTTISQTCRQITNFEFVLYSAVSKRILESQDSPDLPVLTCREIVSFSNIRGILNCNEMIEFSFRHPYGLDITDFDIKELATAWPKLKSVRLGSNPVQRVDRGLIRNPTMNAFVSFVEHCPLIEEIYLIVDATLPLNLPKGSTTASQTLHTIGVGISEIGDENAVVMFLSQLCGPQCKLLRASVDRFEKLRSKSMHSKWQKVAKLLPLLTGFKGQFDAKDEGDIG</sequence>
<comment type="caution">
    <text evidence="1">The sequence shown here is derived from an EMBL/GenBank/DDBJ whole genome shotgun (WGS) entry which is preliminary data.</text>
</comment>
<dbReference type="EMBL" id="JBANRG010000038">
    <property type="protein sequence ID" value="KAK7448460.1"/>
    <property type="molecule type" value="Genomic_DNA"/>
</dbReference>
<gene>
    <name evidence="1" type="ORF">VKT23_013722</name>
</gene>